<evidence type="ECO:0000313" key="4">
    <source>
        <dbReference type="Proteomes" id="UP000434276"/>
    </source>
</evidence>
<feature type="signal peptide" evidence="1">
    <location>
        <begin position="1"/>
        <end position="27"/>
    </location>
</feature>
<evidence type="ECO:0000256" key="1">
    <source>
        <dbReference type="SAM" id="SignalP"/>
    </source>
</evidence>
<sequence>MATMLKKHINFLSSLLLVLFAFLKSNAMPTKDVYSLCKESSEVDFCMKNIGSDKRVVAARDFYDIFLIAVSRTQIIVDTGPLVISGEDTRKNYYNEPFEKNWVAVCEEKYEIAVNSFQKARVVGEKMNKSLTDRMEMSQLTEAGFEAVLDCQDEWTKILEHEQACPFSYWYHKVRKLIKITRVIVKRLNA</sequence>
<dbReference type="GO" id="GO:0004857">
    <property type="term" value="F:enzyme inhibitor activity"/>
    <property type="evidence" value="ECO:0007669"/>
    <property type="project" value="InterPro"/>
</dbReference>
<accession>A0A5S9X327</accession>
<gene>
    <name evidence="3" type="ORF">C24_LOCUS9411</name>
</gene>
<reference evidence="3 4" key="1">
    <citation type="submission" date="2019-12" db="EMBL/GenBank/DDBJ databases">
        <authorList>
            <person name="Jiao W.-B."/>
            <person name="Schneeberger K."/>
        </authorList>
    </citation>
    <scope>NUCLEOTIDE SEQUENCE [LARGE SCALE GENOMIC DNA]</scope>
    <source>
        <strain evidence="4">cv. C24</strain>
    </source>
</reference>
<dbReference type="AlphaFoldDB" id="A0A5S9X327"/>
<dbReference type="InterPro" id="IPR035513">
    <property type="entry name" value="Invertase/methylesterase_inhib"/>
</dbReference>
<dbReference type="OrthoDB" id="1067742at2759"/>
<dbReference type="SMART" id="SM00856">
    <property type="entry name" value="PMEI"/>
    <property type="match status" value="1"/>
</dbReference>
<dbReference type="InterPro" id="IPR006501">
    <property type="entry name" value="Pectinesterase_inhib_dom"/>
</dbReference>
<dbReference type="ExpressionAtlas" id="A0A5S9X327">
    <property type="expression patterns" value="baseline"/>
</dbReference>
<dbReference type="SUPFAM" id="SSF101148">
    <property type="entry name" value="Plant invertase/pectin methylesterase inhibitor"/>
    <property type="match status" value="1"/>
</dbReference>
<dbReference type="PANTHER" id="PTHR31890:SF14">
    <property type="entry name" value="PLANT INVERTASE_PECTIN METHYLESTERASE INHIBITOR SUPERFAMILY PROTEIN"/>
    <property type="match status" value="1"/>
</dbReference>
<dbReference type="Proteomes" id="UP000434276">
    <property type="component" value="Unassembled WGS sequence"/>
</dbReference>
<dbReference type="NCBIfam" id="TIGR01614">
    <property type="entry name" value="PME_inhib"/>
    <property type="match status" value="1"/>
</dbReference>
<keyword evidence="1" id="KW-0732">Signal</keyword>
<protein>
    <recommendedName>
        <fullName evidence="2">Pectinesterase inhibitor domain-containing protein</fullName>
    </recommendedName>
</protein>
<evidence type="ECO:0000259" key="2">
    <source>
        <dbReference type="SMART" id="SM00856"/>
    </source>
</evidence>
<dbReference type="PANTHER" id="PTHR31890">
    <property type="entry name" value="PLANT INVERTASE/PECTIN METHYLESTERASE INHIBITOR SUPERFAMILY PROTEIN"/>
    <property type="match status" value="1"/>
</dbReference>
<evidence type="ECO:0000313" key="3">
    <source>
        <dbReference type="EMBL" id="CAA0373888.1"/>
    </source>
</evidence>
<feature type="chain" id="PRO_5024894592" description="Pectinesterase inhibitor domain-containing protein" evidence="1">
    <location>
        <begin position="28"/>
        <end position="190"/>
    </location>
</feature>
<dbReference type="Gene3D" id="1.20.140.40">
    <property type="entry name" value="Invertase/pectin methylesterase inhibitor family protein"/>
    <property type="match status" value="1"/>
</dbReference>
<dbReference type="EMBL" id="CACSHJ010000088">
    <property type="protein sequence ID" value="CAA0373888.1"/>
    <property type="molecule type" value="Genomic_DNA"/>
</dbReference>
<name>A0A5S9X327_ARATH</name>
<feature type="domain" description="Pectinesterase inhibitor" evidence="2">
    <location>
        <begin position="28"/>
        <end position="184"/>
    </location>
</feature>
<organism evidence="3 4">
    <name type="scientific">Arabidopsis thaliana</name>
    <name type="common">Mouse-ear cress</name>
    <dbReference type="NCBI Taxonomy" id="3702"/>
    <lineage>
        <taxon>Eukaryota</taxon>
        <taxon>Viridiplantae</taxon>
        <taxon>Streptophyta</taxon>
        <taxon>Embryophyta</taxon>
        <taxon>Tracheophyta</taxon>
        <taxon>Spermatophyta</taxon>
        <taxon>Magnoliopsida</taxon>
        <taxon>eudicotyledons</taxon>
        <taxon>Gunneridae</taxon>
        <taxon>Pentapetalae</taxon>
        <taxon>rosids</taxon>
        <taxon>malvids</taxon>
        <taxon>Brassicales</taxon>
        <taxon>Brassicaceae</taxon>
        <taxon>Camelineae</taxon>
        <taxon>Arabidopsis</taxon>
    </lineage>
</organism>
<proteinExistence type="predicted"/>